<proteinExistence type="inferred from homology"/>
<evidence type="ECO:0000256" key="3">
    <source>
        <dbReference type="ARBA" id="ARBA00022759"/>
    </source>
</evidence>
<dbReference type="SUPFAM" id="SSF54211">
    <property type="entry name" value="Ribosomal protein S5 domain 2-like"/>
    <property type="match status" value="1"/>
</dbReference>
<organism evidence="8 9">
    <name type="scientific">Candidatus Solincola sediminis</name>
    <dbReference type="NCBI Taxonomy" id="1797199"/>
    <lineage>
        <taxon>Bacteria</taxon>
        <taxon>Bacillati</taxon>
        <taxon>Actinomycetota</taxon>
        <taxon>Candidatus Geothermincolia</taxon>
        <taxon>Candidatus Geothermincolales</taxon>
        <taxon>Candidatus Geothermincolaceae</taxon>
        <taxon>Candidatus Solincola</taxon>
    </lineage>
</organism>
<comment type="similarity">
    <text evidence="6">Belongs to the RnpA family.</text>
</comment>
<reference evidence="8 9" key="1">
    <citation type="journal article" date="2016" name="Nat. Commun.">
        <title>Thousands of microbial genomes shed light on interconnected biogeochemical processes in an aquifer system.</title>
        <authorList>
            <person name="Anantharaman K."/>
            <person name="Brown C.T."/>
            <person name="Hug L.A."/>
            <person name="Sharon I."/>
            <person name="Castelle C.J."/>
            <person name="Probst A.J."/>
            <person name="Thomas B.C."/>
            <person name="Singh A."/>
            <person name="Wilkins M.J."/>
            <person name="Karaoz U."/>
            <person name="Brodie E.L."/>
            <person name="Williams K.H."/>
            <person name="Hubbard S.S."/>
            <person name="Banfield J.F."/>
        </authorList>
    </citation>
    <scope>NUCLEOTIDE SEQUENCE [LARGE SCALE GENOMIC DNA]</scope>
</reference>
<name>A0A1F2WRB5_9ACTN</name>
<evidence type="ECO:0000256" key="7">
    <source>
        <dbReference type="NCBIfam" id="TIGR00188"/>
    </source>
</evidence>
<dbReference type="EMBL" id="MELK01000016">
    <property type="protein sequence ID" value="OFW59340.1"/>
    <property type="molecule type" value="Genomic_DNA"/>
</dbReference>
<dbReference type="GO" id="GO:0030677">
    <property type="term" value="C:ribonuclease P complex"/>
    <property type="evidence" value="ECO:0007669"/>
    <property type="project" value="TreeGrafter"/>
</dbReference>
<evidence type="ECO:0000256" key="2">
    <source>
        <dbReference type="ARBA" id="ARBA00022722"/>
    </source>
</evidence>
<dbReference type="GO" id="GO:0000049">
    <property type="term" value="F:tRNA binding"/>
    <property type="evidence" value="ECO:0007669"/>
    <property type="project" value="UniProtKB-UniRule"/>
</dbReference>
<dbReference type="PANTHER" id="PTHR33992:SF1">
    <property type="entry name" value="RIBONUCLEASE P PROTEIN COMPONENT"/>
    <property type="match status" value="1"/>
</dbReference>
<dbReference type="InterPro" id="IPR000100">
    <property type="entry name" value="RNase_P"/>
</dbReference>
<dbReference type="Pfam" id="PF00825">
    <property type="entry name" value="Ribonuclease_P"/>
    <property type="match status" value="1"/>
</dbReference>
<dbReference type="AlphaFoldDB" id="A0A1F2WRB5"/>
<gene>
    <name evidence="6" type="primary">rnpA</name>
    <name evidence="8" type="ORF">A2Y75_10895</name>
</gene>
<accession>A0A1F2WRB5</accession>
<evidence type="ECO:0000256" key="6">
    <source>
        <dbReference type="HAMAP-Rule" id="MF_00227"/>
    </source>
</evidence>
<comment type="catalytic activity">
    <reaction evidence="6">
        <text>Endonucleolytic cleavage of RNA, removing 5'-extranucleotides from tRNA precursor.</text>
        <dbReference type="EC" id="3.1.26.5"/>
    </reaction>
</comment>
<dbReference type="GO" id="GO:0004526">
    <property type="term" value="F:ribonuclease P activity"/>
    <property type="evidence" value="ECO:0007669"/>
    <property type="project" value="UniProtKB-UniRule"/>
</dbReference>
<comment type="subunit">
    <text evidence="6">Consists of a catalytic RNA component (M1 or rnpB) and a protein subunit.</text>
</comment>
<keyword evidence="4 6" id="KW-0378">Hydrolase</keyword>
<dbReference type="InterPro" id="IPR014721">
    <property type="entry name" value="Ribsml_uS5_D2-typ_fold_subgr"/>
</dbReference>
<comment type="function">
    <text evidence="6">RNaseP catalyzes the removal of the 5'-leader sequence from pre-tRNA to produce the mature 5'-terminus. It can also cleave other RNA substrates such as 4.5S RNA. The protein component plays an auxiliary but essential role in vivo by binding to the 5'-leader sequence and broadening the substrate specificity of the ribozyme.</text>
</comment>
<evidence type="ECO:0000313" key="8">
    <source>
        <dbReference type="EMBL" id="OFW59340.1"/>
    </source>
</evidence>
<evidence type="ECO:0000256" key="4">
    <source>
        <dbReference type="ARBA" id="ARBA00022801"/>
    </source>
</evidence>
<keyword evidence="1 6" id="KW-0819">tRNA processing</keyword>
<dbReference type="NCBIfam" id="TIGR00188">
    <property type="entry name" value="rnpA"/>
    <property type="match status" value="1"/>
</dbReference>
<keyword evidence="2 6" id="KW-0540">Nuclease</keyword>
<dbReference type="EC" id="3.1.26.5" evidence="6 7"/>
<dbReference type="InterPro" id="IPR020568">
    <property type="entry name" value="Ribosomal_Su5_D2-typ_SF"/>
</dbReference>
<keyword evidence="3 6" id="KW-0255">Endonuclease</keyword>
<evidence type="ECO:0000256" key="1">
    <source>
        <dbReference type="ARBA" id="ARBA00022694"/>
    </source>
</evidence>
<comment type="caution">
    <text evidence="8">The sequence shown here is derived from an EMBL/GenBank/DDBJ whole genome shotgun (WGS) entry which is preliminary data.</text>
</comment>
<evidence type="ECO:0000256" key="5">
    <source>
        <dbReference type="ARBA" id="ARBA00022884"/>
    </source>
</evidence>
<dbReference type="GO" id="GO:0042781">
    <property type="term" value="F:3'-tRNA processing endoribonuclease activity"/>
    <property type="evidence" value="ECO:0007669"/>
    <property type="project" value="TreeGrafter"/>
</dbReference>
<dbReference type="Gene3D" id="3.30.230.10">
    <property type="match status" value="1"/>
</dbReference>
<dbReference type="STRING" id="1797197.A2Y75_10895"/>
<evidence type="ECO:0000313" key="9">
    <source>
        <dbReference type="Proteomes" id="UP000177876"/>
    </source>
</evidence>
<protein>
    <recommendedName>
        <fullName evidence="6 7">Ribonuclease P protein component</fullName>
        <shortName evidence="6">RNase P protein</shortName>
        <shortName evidence="6">RNaseP protein</shortName>
        <ecNumber evidence="6 7">3.1.26.5</ecNumber>
    </recommendedName>
    <alternativeName>
        <fullName evidence="6">Protein C5</fullName>
    </alternativeName>
</protein>
<dbReference type="GO" id="GO:0001682">
    <property type="term" value="P:tRNA 5'-leader removal"/>
    <property type="evidence" value="ECO:0007669"/>
    <property type="project" value="UniProtKB-UniRule"/>
</dbReference>
<keyword evidence="5 6" id="KW-0694">RNA-binding</keyword>
<sequence length="122" mass="13982">METLRNCRDFRRTVENGGREILETIIVYRLPNHSGTKRIGISVTKRMGNSVERNRIKRRIREAIRLNASFLPTGEDIVVVARPESRAATFERIVRDIRRIREGKVVEITDKQSAGTTNDGGY</sequence>
<dbReference type="HAMAP" id="MF_00227">
    <property type="entry name" value="RNase_P"/>
    <property type="match status" value="1"/>
</dbReference>
<dbReference type="Proteomes" id="UP000177876">
    <property type="component" value="Unassembled WGS sequence"/>
</dbReference>
<dbReference type="PANTHER" id="PTHR33992">
    <property type="entry name" value="RIBONUCLEASE P PROTEIN COMPONENT"/>
    <property type="match status" value="1"/>
</dbReference>